<dbReference type="EMBL" id="PDBW01000001">
    <property type="protein sequence ID" value="PFH04090.1"/>
    <property type="molecule type" value="Genomic_DNA"/>
</dbReference>
<feature type="domain" description="DUF4829" evidence="1">
    <location>
        <begin position="4"/>
        <end position="38"/>
    </location>
</feature>
<evidence type="ECO:0000259" key="1">
    <source>
        <dbReference type="Pfam" id="PF16111"/>
    </source>
</evidence>
<evidence type="ECO:0000313" key="3">
    <source>
        <dbReference type="Proteomes" id="UP000223596"/>
    </source>
</evidence>
<dbReference type="Proteomes" id="UP000223596">
    <property type="component" value="Unassembled WGS sequence"/>
</dbReference>
<accession>A0AB36TMX8</accession>
<gene>
    <name evidence="2" type="ORF">M972_112913</name>
</gene>
<comment type="caution">
    <text evidence="2">The sequence shown here is derived from an EMBL/GenBank/DDBJ whole genome shotgun (WGS) entry which is preliminary data.</text>
</comment>
<evidence type="ECO:0000313" key="2">
    <source>
        <dbReference type="EMBL" id="PFH04090.1"/>
    </source>
</evidence>
<dbReference type="AlphaFoldDB" id="A0AB36TMX8"/>
<dbReference type="InterPro" id="IPR032256">
    <property type="entry name" value="DUF4829"/>
</dbReference>
<reference evidence="2 3" key="1">
    <citation type="submission" date="2017-09" db="EMBL/GenBank/DDBJ databases">
        <title>Evaluation of Pacific Biosciences Sequencing Technology to Finishing C. thermocellum Genome Sequences.</title>
        <authorList>
            <person name="Brown S."/>
        </authorList>
    </citation>
    <scope>NUCLEOTIDE SEQUENCE [LARGE SCALE GENOMIC DNA]</scope>
    <source>
        <strain evidence="2 3">AD2</strain>
    </source>
</reference>
<proteinExistence type="predicted"/>
<sequence length="43" mass="5306">MDTENIVREYFRAVDEHDEKMIRACMTRENQLKYLSIQRKRMG</sequence>
<dbReference type="Pfam" id="PF16111">
    <property type="entry name" value="DUF4829"/>
    <property type="match status" value="1"/>
</dbReference>
<name>A0AB36TMX8_ACETH</name>
<protein>
    <submittedName>
        <fullName evidence="2">Uncharacterized protein DUF4829</fullName>
    </submittedName>
</protein>
<organism evidence="2 3">
    <name type="scientific">Acetivibrio thermocellus AD2</name>
    <dbReference type="NCBI Taxonomy" id="1138384"/>
    <lineage>
        <taxon>Bacteria</taxon>
        <taxon>Bacillati</taxon>
        <taxon>Bacillota</taxon>
        <taxon>Clostridia</taxon>
        <taxon>Eubacteriales</taxon>
        <taxon>Oscillospiraceae</taxon>
        <taxon>Acetivibrio</taxon>
    </lineage>
</organism>